<name>A0A9P6NWK9_9BASI</name>
<organism evidence="2 3">
    <name type="scientific">Cronartium quercuum f. sp. fusiforme G11</name>
    <dbReference type="NCBI Taxonomy" id="708437"/>
    <lineage>
        <taxon>Eukaryota</taxon>
        <taxon>Fungi</taxon>
        <taxon>Dikarya</taxon>
        <taxon>Basidiomycota</taxon>
        <taxon>Pucciniomycotina</taxon>
        <taxon>Pucciniomycetes</taxon>
        <taxon>Pucciniales</taxon>
        <taxon>Coleosporiaceae</taxon>
        <taxon>Cronartium</taxon>
    </lineage>
</organism>
<protein>
    <submittedName>
        <fullName evidence="2">Uncharacterized protein</fullName>
    </submittedName>
</protein>
<evidence type="ECO:0000256" key="1">
    <source>
        <dbReference type="SAM" id="MobiDB-lite"/>
    </source>
</evidence>
<feature type="region of interest" description="Disordered" evidence="1">
    <location>
        <begin position="115"/>
        <end position="143"/>
    </location>
</feature>
<dbReference type="Proteomes" id="UP000886653">
    <property type="component" value="Unassembled WGS sequence"/>
</dbReference>
<sequence>MPSSIPRHGKVFQGARNAVSESIMPILHEVYPFIRNKVVHELECPSNAHLTAIPHTKRISLEIVAEAFKDELGTTLQAPAFSLRRSIGIKITRIGSIVGSFSIFKWSSRKEVAGQKATIPQKSNHSHYYTPAGRSRQTEAAAPPRQVEQLILWLEGDSEASSKAIHLDHHNKESETRNFGTESLLLCLLATCSGISVA</sequence>
<feature type="compositionally biased region" description="Polar residues" evidence="1">
    <location>
        <begin position="118"/>
        <end position="127"/>
    </location>
</feature>
<proteinExistence type="predicted"/>
<comment type="caution">
    <text evidence="2">The sequence shown here is derived from an EMBL/GenBank/DDBJ whole genome shotgun (WGS) entry which is preliminary data.</text>
</comment>
<keyword evidence="3" id="KW-1185">Reference proteome</keyword>
<evidence type="ECO:0000313" key="3">
    <source>
        <dbReference type="Proteomes" id="UP000886653"/>
    </source>
</evidence>
<gene>
    <name evidence="2" type="ORF">CROQUDRAFT_103420</name>
</gene>
<evidence type="ECO:0000313" key="2">
    <source>
        <dbReference type="EMBL" id="KAG0151727.1"/>
    </source>
</evidence>
<dbReference type="EMBL" id="MU167211">
    <property type="protein sequence ID" value="KAG0151727.1"/>
    <property type="molecule type" value="Genomic_DNA"/>
</dbReference>
<accession>A0A9P6NWK9</accession>
<dbReference type="AlphaFoldDB" id="A0A9P6NWK9"/>
<reference evidence="2" key="1">
    <citation type="submission" date="2013-11" db="EMBL/GenBank/DDBJ databases">
        <title>Genome sequence of the fusiform rust pathogen reveals effectors for host alternation and coevolution with pine.</title>
        <authorList>
            <consortium name="DOE Joint Genome Institute"/>
            <person name="Smith K."/>
            <person name="Pendleton A."/>
            <person name="Kubisiak T."/>
            <person name="Anderson C."/>
            <person name="Salamov A."/>
            <person name="Aerts A."/>
            <person name="Riley R."/>
            <person name="Clum A."/>
            <person name="Lindquist E."/>
            <person name="Ence D."/>
            <person name="Campbell M."/>
            <person name="Kronenberg Z."/>
            <person name="Feau N."/>
            <person name="Dhillon B."/>
            <person name="Hamelin R."/>
            <person name="Burleigh J."/>
            <person name="Smith J."/>
            <person name="Yandell M."/>
            <person name="Nelson C."/>
            <person name="Grigoriev I."/>
            <person name="Davis J."/>
        </authorList>
    </citation>
    <scope>NUCLEOTIDE SEQUENCE</scope>
    <source>
        <strain evidence="2">G11</strain>
    </source>
</reference>